<keyword evidence="1" id="KW-0378">Hydrolase</keyword>
<evidence type="ECO:0000259" key="3">
    <source>
        <dbReference type="Pfam" id="PF04167"/>
    </source>
</evidence>
<dbReference type="InterPro" id="IPR035930">
    <property type="entry name" value="FomD-like_sf"/>
</dbReference>
<dbReference type="SUPFAM" id="SSF159234">
    <property type="entry name" value="FomD-like"/>
    <property type="match status" value="1"/>
</dbReference>
<organism evidence="4 5">
    <name type="scientific">Infirmifilum lucidum</name>
    <dbReference type="NCBI Taxonomy" id="2776706"/>
    <lineage>
        <taxon>Archaea</taxon>
        <taxon>Thermoproteota</taxon>
        <taxon>Thermoprotei</taxon>
        <taxon>Thermofilales</taxon>
        <taxon>Thermofilaceae</taxon>
        <taxon>Infirmifilum</taxon>
    </lineage>
</organism>
<sequence>MIRVRGIFATAIAGLLDSSGYTFSDVSEQLLKRLGSLRISREGVRVTVKDLDSRKGVLIVGERDVALQVLSLVKACMGGVGVVVVQGPYTLYRARVSEKTEGGYIVELPGARRGYLRTKRMHGIGGLVTAHVVRPDPILPVLEEGVAVTGRYARVIEGSVHSVSEHIKDGEFTLELLSLASQLAPEGWGVRFRSAAKSASILEVMEELRRLLEEARKLKDFALNVHEPTLVKEGEAIIFLHFEPENMFVADSLRSRFHPTLEGHHLIKSLGDNLMSDKLDSLEEKGILSEDTLDWYARGLLSILSGRSVRIIHDKPFGRGFVWHASARVNSDGFVYLERSITSNGYYDGLGVKKEAGDKILTVTYPFSRFLAHYYFSASGSLKGVYINLNLPLDYVLSPPALWYLDVFLDVVWTREGRVGLIDVEEYEALKALDAYPNEKLGKYREAAEALTSVLLKDPEYPLKNPQFLVDLQKEIWGDSEKYSRSLLDKIRAVVGVGRPVGSMEDEVH</sequence>
<keyword evidence="5" id="KW-1185">Reference proteome</keyword>
<dbReference type="Pfam" id="PF04167">
    <property type="entry name" value="DUF402"/>
    <property type="match status" value="1"/>
</dbReference>
<accession>A0A7L9FET2</accession>
<dbReference type="AlphaFoldDB" id="A0A7L9FET2"/>
<evidence type="ECO:0000313" key="4">
    <source>
        <dbReference type="EMBL" id="QOJ78197.1"/>
    </source>
</evidence>
<dbReference type="GO" id="GO:0016787">
    <property type="term" value="F:hydrolase activity"/>
    <property type="evidence" value="ECO:0007669"/>
    <property type="project" value="UniProtKB-KW"/>
</dbReference>
<evidence type="ECO:0000313" key="5">
    <source>
        <dbReference type="Proteomes" id="UP000594121"/>
    </source>
</evidence>
<dbReference type="GeneID" id="59149288"/>
<evidence type="ECO:0000256" key="1">
    <source>
        <dbReference type="ARBA" id="ARBA00022801"/>
    </source>
</evidence>
<dbReference type="RefSeq" id="WP_192818169.1">
    <property type="nucleotide sequence ID" value="NZ_CP062310.1"/>
</dbReference>
<dbReference type="PANTHER" id="PTHR39159:SF1">
    <property type="entry name" value="UPF0374 PROTEIN YGAC"/>
    <property type="match status" value="1"/>
</dbReference>
<feature type="domain" description="DUF402" evidence="3">
    <location>
        <begin position="333"/>
        <end position="453"/>
    </location>
</feature>
<keyword evidence="2" id="KW-0175">Coiled coil</keyword>
<dbReference type="InterPro" id="IPR050212">
    <property type="entry name" value="Ntdp-like"/>
</dbReference>
<dbReference type="Proteomes" id="UP000594121">
    <property type="component" value="Chromosome"/>
</dbReference>
<dbReference type="KEGG" id="thel:IG193_05290"/>
<gene>
    <name evidence="4" type="ORF">IG193_05290</name>
</gene>
<name>A0A7L9FET2_9CREN</name>
<reference evidence="4 5" key="1">
    <citation type="submission" date="2020-10" db="EMBL/GenBank/DDBJ databases">
        <title>Thermofilum lucidum 3507LT sp. nov. a novel member of Thermofilaceae family isolated from Chile hot spring, and proposal of description order Thermofilales.</title>
        <authorList>
            <person name="Zayulina K.S."/>
            <person name="Elcheninov A.G."/>
            <person name="Toshchakov S.V."/>
            <person name="Kublanov I.V."/>
        </authorList>
    </citation>
    <scope>NUCLEOTIDE SEQUENCE [LARGE SCALE GENOMIC DNA]</scope>
    <source>
        <strain evidence="4 5">3507LT</strain>
    </source>
</reference>
<dbReference type="InterPro" id="IPR007295">
    <property type="entry name" value="DUF402"/>
</dbReference>
<dbReference type="InParanoid" id="A0A7L9FET2"/>
<proteinExistence type="predicted"/>
<protein>
    <submittedName>
        <fullName evidence="4">DUF402 domain-containing protein</fullName>
    </submittedName>
</protein>
<dbReference type="PANTHER" id="PTHR39159">
    <property type="match status" value="1"/>
</dbReference>
<dbReference type="EMBL" id="CP062310">
    <property type="protein sequence ID" value="QOJ78197.1"/>
    <property type="molecule type" value="Genomic_DNA"/>
</dbReference>
<evidence type="ECO:0000256" key="2">
    <source>
        <dbReference type="SAM" id="Coils"/>
    </source>
</evidence>
<feature type="coiled-coil region" evidence="2">
    <location>
        <begin position="198"/>
        <end position="225"/>
    </location>
</feature>
<dbReference type="Gene3D" id="2.40.380.10">
    <property type="entry name" value="FomD-like"/>
    <property type="match status" value="1"/>
</dbReference>